<comment type="caution">
    <text evidence="1">The sequence shown here is derived from an EMBL/GenBank/DDBJ whole genome shotgun (WGS) entry which is preliminary data.</text>
</comment>
<protein>
    <submittedName>
        <fullName evidence="1">Methyltransferase family protein</fullName>
    </submittedName>
</protein>
<keyword evidence="1" id="KW-0489">Methyltransferase</keyword>
<dbReference type="PANTHER" id="PTHR43861">
    <property type="entry name" value="TRANS-ACONITATE 2-METHYLTRANSFERASE-RELATED"/>
    <property type="match status" value="1"/>
</dbReference>
<dbReference type="Pfam" id="PF13489">
    <property type="entry name" value="Methyltransf_23"/>
    <property type="match status" value="1"/>
</dbReference>
<sequence length="269" mass="29693">MTCPACHYESASLTPTINDSSHSTGLDETARASGLVRVRQLNFRQLIQHILQYKPPGSTLLDVGCAHGWFLEVAGEALKVEGLEPDQTIYEQTAKRGLPVRLGFFPEALKAGDQYDVITFNDVIEHIPDIHAALQAVQGHLNTNGILLLNVPNRDGIFYQLSKLLCRFGLSSFFERLWQTGLPSPHVHYFNKKTLAALLKRAGFKVQTHGRLETVVLSGLYQRISYVGKSHRVTNGLLFLAVAASLPLLKLLPSDILYIIATPDPQAGN</sequence>
<dbReference type="SUPFAM" id="SSF53335">
    <property type="entry name" value="S-adenosyl-L-methionine-dependent methyltransferases"/>
    <property type="match status" value="1"/>
</dbReference>
<accession>A0A2T0XI98</accession>
<proteinExistence type="predicted"/>
<dbReference type="Gene3D" id="3.40.50.150">
    <property type="entry name" value="Vaccinia Virus protein VP39"/>
    <property type="match status" value="1"/>
</dbReference>
<evidence type="ECO:0000313" key="2">
    <source>
        <dbReference type="Proteomes" id="UP000238308"/>
    </source>
</evidence>
<keyword evidence="2" id="KW-1185">Reference proteome</keyword>
<dbReference type="InterPro" id="IPR029063">
    <property type="entry name" value="SAM-dependent_MTases_sf"/>
</dbReference>
<dbReference type="AlphaFoldDB" id="A0A2T0XI98"/>
<dbReference type="Proteomes" id="UP000238308">
    <property type="component" value="Unassembled WGS sequence"/>
</dbReference>
<dbReference type="EMBL" id="PVTV01000012">
    <property type="protein sequence ID" value="PRY98684.1"/>
    <property type="molecule type" value="Genomic_DNA"/>
</dbReference>
<evidence type="ECO:0000313" key="1">
    <source>
        <dbReference type="EMBL" id="PRY98684.1"/>
    </source>
</evidence>
<name>A0A2T0XI98_9BURK</name>
<dbReference type="GO" id="GO:0032259">
    <property type="term" value="P:methylation"/>
    <property type="evidence" value="ECO:0007669"/>
    <property type="project" value="UniProtKB-KW"/>
</dbReference>
<organism evidence="1 2">
    <name type="scientific">Jezberella montanilacus</name>
    <dbReference type="NCBI Taxonomy" id="323426"/>
    <lineage>
        <taxon>Bacteria</taxon>
        <taxon>Pseudomonadati</taxon>
        <taxon>Pseudomonadota</taxon>
        <taxon>Betaproteobacteria</taxon>
        <taxon>Burkholderiales</taxon>
        <taxon>Alcaligenaceae</taxon>
        <taxon>Jezberella</taxon>
    </lineage>
</organism>
<dbReference type="GO" id="GO:0008168">
    <property type="term" value="F:methyltransferase activity"/>
    <property type="evidence" value="ECO:0007669"/>
    <property type="project" value="UniProtKB-KW"/>
</dbReference>
<keyword evidence="1" id="KW-0808">Transferase</keyword>
<gene>
    <name evidence="1" type="ORF">BCM14_1518</name>
</gene>
<reference evidence="1 2" key="1">
    <citation type="submission" date="2018-03" db="EMBL/GenBank/DDBJ databases">
        <title>Genomic Encyclopedia of Type Strains, Phase III (KMG-III): the genomes of soil and plant-associated and newly described type strains.</title>
        <authorList>
            <person name="Whitman W."/>
        </authorList>
    </citation>
    <scope>NUCLEOTIDE SEQUENCE [LARGE SCALE GENOMIC DNA]</scope>
    <source>
        <strain evidence="1 2">MWH-P2sevCIIIb</strain>
    </source>
</reference>
<dbReference type="CDD" id="cd02440">
    <property type="entry name" value="AdoMet_MTases"/>
    <property type="match status" value="1"/>
</dbReference>